<dbReference type="EMBL" id="AUXZ01000090">
    <property type="protein sequence ID" value="KZN48711.1"/>
    <property type="molecule type" value="Genomic_DNA"/>
</dbReference>
<dbReference type="Gene3D" id="3.40.50.1820">
    <property type="entry name" value="alpha/beta hydrolase"/>
    <property type="match status" value="1"/>
</dbReference>
<evidence type="ECO:0000259" key="1">
    <source>
        <dbReference type="Pfam" id="PF00561"/>
    </source>
</evidence>
<gene>
    <name evidence="2" type="ORF">N476_21085</name>
</gene>
<dbReference type="InterPro" id="IPR000073">
    <property type="entry name" value="AB_hydrolase_1"/>
</dbReference>
<protein>
    <recommendedName>
        <fullName evidence="1">AB hydrolase-1 domain-containing protein</fullName>
    </recommendedName>
</protein>
<organism evidence="2 3">
    <name type="scientific">Pseudoalteromonas luteoviolacea H33</name>
    <dbReference type="NCBI Taxonomy" id="1365251"/>
    <lineage>
        <taxon>Bacteria</taxon>
        <taxon>Pseudomonadati</taxon>
        <taxon>Pseudomonadota</taxon>
        <taxon>Gammaproteobacteria</taxon>
        <taxon>Alteromonadales</taxon>
        <taxon>Pseudoalteromonadaceae</taxon>
        <taxon>Pseudoalteromonas</taxon>
    </lineage>
</organism>
<evidence type="ECO:0000313" key="3">
    <source>
        <dbReference type="Proteomes" id="UP000076503"/>
    </source>
</evidence>
<dbReference type="InterPro" id="IPR050266">
    <property type="entry name" value="AB_hydrolase_sf"/>
</dbReference>
<comment type="caution">
    <text evidence="2">The sequence shown here is derived from an EMBL/GenBank/DDBJ whole genome shotgun (WGS) entry which is preliminary data.</text>
</comment>
<sequence>MGFKFPTFLGFIYFCFSSFCHADVKPQLQELEGGYFEYIDFGSGEFTIVVESGIGMGTQYWLPVLPELKKLNQRVIIYSRAGIGESANRSNVSLRSSNKRLKALLGALNIQDNIILLGHSYGGLHARQYAAAYSEQVKGLVLLDPSHEAFLSELNRLNFDWSQRDNQKLNKMMHQSAEWQVLQHQYTKSTMLDKGKISMVPTVIVSSSMEGESDWWIGHSTAGKTVWRTLHASLIVENPNSMHLVSSSVSHNIPLDDPKLVVSAISILVEML</sequence>
<dbReference type="PANTHER" id="PTHR43798:SF5">
    <property type="entry name" value="MONOACYLGLYCEROL LIPASE ABHD6"/>
    <property type="match status" value="1"/>
</dbReference>
<dbReference type="Pfam" id="PF00561">
    <property type="entry name" value="Abhydrolase_1"/>
    <property type="match status" value="1"/>
</dbReference>
<accession>A0A167DDT6</accession>
<dbReference type="SUPFAM" id="SSF53474">
    <property type="entry name" value="alpha/beta-Hydrolases"/>
    <property type="match status" value="1"/>
</dbReference>
<dbReference type="GO" id="GO:0047372">
    <property type="term" value="F:monoacylglycerol lipase activity"/>
    <property type="evidence" value="ECO:0007669"/>
    <property type="project" value="TreeGrafter"/>
</dbReference>
<dbReference type="GO" id="GO:0046464">
    <property type="term" value="P:acylglycerol catabolic process"/>
    <property type="evidence" value="ECO:0007669"/>
    <property type="project" value="TreeGrafter"/>
</dbReference>
<dbReference type="PANTHER" id="PTHR43798">
    <property type="entry name" value="MONOACYLGLYCEROL LIPASE"/>
    <property type="match status" value="1"/>
</dbReference>
<reference evidence="2 3" key="1">
    <citation type="submission" date="2013-07" db="EMBL/GenBank/DDBJ databases">
        <title>Comparative Genomic and Metabolomic Analysis of Twelve Strains of Pseudoalteromonas luteoviolacea.</title>
        <authorList>
            <person name="Vynne N.G."/>
            <person name="Mansson M."/>
            <person name="Gram L."/>
        </authorList>
    </citation>
    <scope>NUCLEOTIDE SEQUENCE [LARGE SCALE GENOMIC DNA]</scope>
    <source>
        <strain evidence="2 3">H33</strain>
    </source>
</reference>
<dbReference type="AlphaFoldDB" id="A0A167DDT6"/>
<name>A0A167DDT6_9GAMM</name>
<dbReference type="GO" id="GO:0016020">
    <property type="term" value="C:membrane"/>
    <property type="evidence" value="ECO:0007669"/>
    <property type="project" value="TreeGrafter"/>
</dbReference>
<dbReference type="OrthoDB" id="7185741at2"/>
<dbReference type="PATRIC" id="fig|1365251.3.peg.3678"/>
<dbReference type="InterPro" id="IPR029058">
    <property type="entry name" value="AB_hydrolase_fold"/>
</dbReference>
<dbReference type="RefSeq" id="WP_063362971.1">
    <property type="nucleotide sequence ID" value="NZ_AUXZ01000090.1"/>
</dbReference>
<evidence type="ECO:0000313" key="2">
    <source>
        <dbReference type="EMBL" id="KZN48711.1"/>
    </source>
</evidence>
<dbReference type="Proteomes" id="UP000076503">
    <property type="component" value="Unassembled WGS sequence"/>
</dbReference>
<feature type="domain" description="AB hydrolase-1" evidence="1">
    <location>
        <begin position="48"/>
        <end position="156"/>
    </location>
</feature>
<proteinExistence type="predicted"/>